<feature type="compositionally biased region" description="Polar residues" evidence="1">
    <location>
        <begin position="156"/>
        <end position="176"/>
    </location>
</feature>
<evidence type="ECO:0000313" key="4">
    <source>
        <dbReference type="Proteomes" id="UP000215914"/>
    </source>
</evidence>
<dbReference type="EMBL" id="MNCJ02000318">
    <property type="protein sequence ID" value="KAF5814913.1"/>
    <property type="molecule type" value="Genomic_DNA"/>
</dbReference>
<reference evidence="3" key="2">
    <citation type="submission" date="2017-02" db="EMBL/GenBank/DDBJ databases">
        <title>Sunflower complete genome.</title>
        <authorList>
            <person name="Langlade N."/>
            <person name="Munos S."/>
        </authorList>
    </citation>
    <scope>NUCLEOTIDE SEQUENCE [LARGE SCALE GENOMIC DNA]</scope>
    <source>
        <tissue evidence="3">Leaves</tissue>
    </source>
</reference>
<evidence type="ECO:0000313" key="2">
    <source>
        <dbReference type="EMBL" id="KAF5814913.1"/>
    </source>
</evidence>
<feature type="region of interest" description="Disordered" evidence="1">
    <location>
        <begin position="104"/>
        <end position="198"/>
    </location>
</feature>
<feature type="compositionally biased region" description="Polar residues" evidence="1">
    <location>
        <begin position="123"/>
        <end position="132"/>
    </location>
</feature>
<keyword evidence="4" id="KW-1185">Reference proteome</keyword>
<evidence type="ECO:0000256" key="1">
    <source>
        <dbReference type="SAM" id="MobiDB-lite"/>
    </source>
</evidence>
<proteinExistence type="predicted"/>
<gene>
    <name evidence="3" type="ORF">HannXRQ_Chr03g0077201</name>
    <name evidence="2" type="ORF">HanXRQr2_Chr03g0116511</name>
</gene>
<dbReference type="Gramene" id="mRNA:HanXRQr2_Chr03g0116511">
    <property type="protein sequence ID" value="mRNA:HanXRQr2_Chr03g0116511"/>
    <property type="gene ID" value="HanXRQr2_Chr03g0116511"/>
</dbReference>
<sequence>MMFMESKRKSAASSPAINDSDHWNFLEEIEAPMWADLSVCDSTNDETDDSWFNISHEFHQCSSRQLISTVFGPANSINIQEPTSPKLPASVSKSRGKNYKIKQWEQRKGKAIPNKQHPVKTLTKGSSISMGSKNKMKPISKTGKTKENQGVKACSSGGNNTSELADNATSKSSSVSIGKREDDNSSSSTLTSDHSRHQEKKCFEVSFHTSSQSSQLLSSLKINLRKSCATRPAARVVIADGERCSEGGSSNSSVGPPSIKKCSLGDAQNKLKILKAPALTAGRSSNIRGSNMLASKVTTKGKVQQTASVGKVLMPRNINKQNRSIGKENERVGIGRRAASLAIIKETTSATMATSPKDKSSVNKAQPIGRVHKASKERMTQKNGAKKPIGLKEKTANISRDKDTAKPARKVYFR</sequence>
<feature type="region of interest" description="Disordered" evidence="1">
    <location>
        <begin position="372"/>
        <end position="414"/>
    </location>
</feature>
<evidence type="ECO:0000313" key="3">
    <source>
        <dbReference type="EMBL" id="OTG31576.1"/>
    </source>
</evidence>
<reference evidence="2 4" key="1">
    <citation type="journal article" date="2017" name="Nature">
        <title>The sunflower genome provides insights into oil metabolism, flowering and Asterid evolution.</title>
        <authorList>
            <person name="Badouin H."/>
            <person name="Gouzy J."/>
            <person name="Grassa C.J."/>
            <person name="Murat F."/>
            <person name="Staton S.E."/>
            <person name="Cottret L."/>
            <person name="Lelandais-Briere C."/>
            <person name="Owens G.L."/>
            <person name="Carrere S."/>
            <person name="Mayjonade B."/>
            <person name="Legrand L."/>
            <person name="Gill N."/>
            <person name="Kane N.C."/>
            <person name="Bowers J.E."/>
            <person name="Hubner S."/>
            <person name="Bellec A."/>
            <person name="Berard A."/>
            <person name="Berges H."/>
            <person name="Blanchet N."/>
            <person name="Boniface M.C."/>
            <person name="Brunel D."/>
            <person name="Catrice O."/>
            <person name="Chaidir N."/>
            <person name="Claudel C."/>
            <person name="Donnadieu C."/>
            <person name="Faraut T."/>
            <person name="Fievet G."/>
            <person name="Helmstetter N."/>
            <person name="King M."/>
            <person name="Knapp S.J."/>
            <person name="Lai Z."/>
            <person name="Le Paslier M.C."/>
            <person name="Lippi Y."/>
            <person name="Lorenzon L."/>
            <person name="Mandel J.R."/>
            <person name="Marage G."/>
            <person name="Marchand G."/>
            <person name="Marquand E."/>
            <person name="Bret-Mestries E."/>
            <person name="Morien E."/>
            <person name="Nambeesan S."/>
            <person name="Nguyen T."/>
            <person name="Pegot-Espagnet P."/>
            <person name="Pouilly N."/>
            <person name="Raftis F."/>
            <person name="Sallet E."/>
            <person name="Schiex T."/>
            <person name="Thomas J."/>
            <person name="Vandecasteele C."/>
            <person name="Vares D."/>
            <person name="Vear F."/>
            <person name="Vautrin S."/>
            <person name="Crespi M."/>
            <person name="Mangin B."/>
            <person name="Burke J.M."/>
            <person name="Salse J."/>
            <person name="Munos S."/>
            <person name="Vincourt P."/>
            <person name="Rieseberg L.H."/>
            <person name="Langlade N.B."/>
        </authorList>
    </citation>
    <scope>NUCLEOTIDE SEQUENCE [LARGE SCALE GENOMIC DNA]</scope>
    <source>
        <strain evidence="4">cv. SF193</strain>
        <tissue evidence="2">Leaves</tissue>
    </source>
</reference>
<dbReference type="EMBL" id="CM007892">
    <property type="protein sequence ID" value="OTG31576.1"/>
    <property type="molecule type" value="Genomic_DNA"/>
</dbReference>
<accession>A0A251V8U1</accession>
<dbReference type="InParanoid" id="A0A251V8U1"/>
<organism evidence="3 4">
    <name type="scientific">Helianthus annuus</name>
    <name type="common">Common sunflower</name>
    <dbReference type="NCBI Taxonomy" id="4232"/>
    <lineage>
        <taxon>Eukaryota</taxon>
        <taxon>Viridiplantae</taxon>
        <taxon>Streptophyta</taxon>
        <taxon>Embryophyta</taxon>
        <taxon>Tracheophyta</taxon>
        <taxon>Spermatophyta</taxon>
        <taxon>Magnoliopsida</taxon>
        <taxon>eudicotyledons</taxon>
        <taxon>Gunneridae</taxon>
        <taxon>Pentapetalae</taxon>
        <taxon>asterids</taxon>
        <taxon>campanulids</taxon>
        <taxon>Asterales</taxon>
        <taxon>Asteraceae</taxon>
        <taxon>Asteroideae</taxon>
        <taxon>Heliantheae alliance</taxon>
        <taxon>Heliantheae</taxon>
        <taxon>Helianthus</taxon>
    </lineage>
</organism>
<dbReference type="AlphaFoldDB" id="A0A251V8U1"/>
<protein>
    <submittedName>
        <fullName evidence="3">Uncharacterized protein</fullName>
    </submittedName>
</protein>
<reference evidence="2" key="3">
    <citation type="submission" date="2020-06" db="EMBL/GenBank/DDBJ databases">
        <title>Helianthus annuus Genome sequencing and assembly Release 2.</title>
        <authorList>
            <person name="Gouzy J."/>
            <person name="Langlade N."/>
            <person name="Munos S."/>
        </authorList>
    </citation>
    <scope>NUCLEOTIDE SEQUENCE</scope>
    <source>
        <tissue evidence="2">Leaves</tissue>
    </source>
</reference>
<feature type="compositionally biased region" description="Basic and acidic residues" evidence="1">
    <location>
        <begin position="390"/>
        <end position="406"/>
    </location>
</feature>
<name>A0A251V8U1_HELAN</name>
<dbReference type="Proteomes" id="UP000215914">
    <property type="component" value="Chromosome 3"/>
</dbReference>